<reference evidence="18 19" key="1">
    <citation type="submission" date="2024-07" db="EMBL/GenBank/DDBJ databases">
        <authorList>
            <person name="Akdeniz Z."/>
        </authorList>
    </citation>
    <scope>NUCLEOTIDE SEQUENCE [LARGE SCALE GENOMIC DNA]</scope>
</reference>
<dbReference type="SMART" id="SM00729">
    <property type="entry name" value="Elp3"/>
    <property type="match status" value="1"/>
</dbReference>
<dbReference type="SUPFAM" id="SSF55729">
    <property type="entry name" value="Acyl-CoA N-acyltransferases (Nat)"/>
    <property type="match status" value="1"/>
</dbReference>
<dbReference type="Pfam" id="PF16199">
    <property type="entry name" value="Radical_SAM_C"/>
    <property type="match status" value="1"/>
</dbReference>
<keyword evidence="19" id="KW-1185">Reference proteome</keyword>
<dbReference type="CDD" id="cd01335">
    <property type="entry name" value="Radical_SAM"/>
    <property type="match status" value="1"/>
</dbReference>
<dbReference type="PANTHER" id="PTHR11135:SF0">
    <property type="entry name" value="ELONGATOR COMPLEX PROTEIN 3"/>
    <property type="match status" value="1"/>
</dbReference>
<dbReference type="Proteomes" id="UP001642409">
    <property type="component" value="Unassembled WGS sequence"/>
</dbReference>
<evidence type="ECO:0000256" key="4">
    <source>
        <dbReference type="ARBA" id="ARBA00022485"/>
    </source>
</evidence>
<proteinExistence type="inferred from homology"/>
<comment type="similarity">
    <text evidence="2 15">Belongs to the ELP3 family.</text>
</comment>
<keyword evidence="5 15" id="KW-0820">tRNA-binding</keyword>
<evidence type="ECO:0000256" key="1">
    <source>
        <dbReference type="ARBA" id="ARBA00005043"/>
    </source>
</evidence>
<dbReference type="InterPro" id="IPR000182">
    <property type="entry name" value="GNAT_dom"/>
</dbReference>
<evidence type="ECO:0000256" key="9">
    <source>
        <dbReference type="ARBA" id="ARBA00022723"/>
    </source>
</evidence>
<evidence type="ECO:0000256" key="11">
    <source>
        <dbReference type="ARBA" id="ARBA00023004"/>
    </source>
</evidence>
<feature type="domain" description="N-acetyltransferase" evidence="16">
    <location>
        <begin position="392"/>
        <end position="555"/>
    </location>
</feature>
<organism evidence="18 19">
    <name type="scientific">Hexamita inflata</name>
    <dbReference type="NCBI Taxonomy" id="28002"/>
    <lineage>
        <taxon>Eukaryota</taxon>
        <taxon>Metamonada</taxon>
        <taxon>Diplomonadida</taxon>
        <taxon>Hexamitidae</taxon>
        <taxon>Hexamitinae</taxon>
        <taxon>Hexamita</taxon>
    </lineage>
</organism>
<dbReference type="InterPro" id="IPR006638">
    <property type="entry name" value="Elp3/MiaA/NifB-like_rSAM"/>
</dbReference>
<keyword evidence="9 15" id="KW-0479">Metal-binding</keyword>
<evidence type="ECO:0000256" key="3">
    <source>
        <dbReference type="ARBA" id="ARBA00020266"/>
    </source>
</evidence>
<dbReference type="PANTHER" id="PTHR11135">
    <property type="entry name" value="HISTONE ACETYLTRANSFERASE-RELATED"/>
    <property type="match status" value="1"/>
</dbReference>
<evidence type="ECO:0000256" key="14">
    <source>
        <dbReference type="ARBA" id="ARBA00047372"/>
    </source>
</evidence>
<dbReference type="SFLD" id="SFLDS00029">
    <property type="entry name" value="Radical_SAM"/>
    <property type="match status" value="1"/>
</dbReference>
<dbReference type="InterPro" id="IPR034687">
    <property type="entry name" value="ELP3-like"/>
</dbReference>
<dbReference type="InterPro" id="IPR058240">
    <property type="entry name" value="rSAM_sf"/>
</dbReference>
<evidence type="ECO:0000256" key="5">
    <source>
        <dbReference type="ARBA" id="ARBA00022555"/>
    </source>
</evidence>
<accession>A0ABP1GEK5</accession>
<comment type="function">
    <text evidence="15">Catalytic tRNA acetyltransferase subunit of the elongator complex, which is required for multiple tRNA modifications, including mcm5U (5-methoxycarbonylmethyl uridine), mcm5s2U (5-methoxycarbonylmethyl-2-thiouridine), and ncm5U (5-carbamoylmethyl uridine). In the elongator complex, acts as a tRNA uridine(34) acetyltransferase by mediating formation of carboxymethyluridine in the wobble base at position 34 in tRNAs.</text>
</comment>
<comment type="caution">
    <text evidence="18">The sequence shown here is derived from an EMBL/GenBank/DDBJ whole genome shotgun (WGS) entry which is preliminary data.</text>
</comment>
<dbReference type="SFLD" id="SFLDG01086">
    <property type="entry name" value="elongater_protein-like"/>
    <property type="match status" value="1"/>
</dbReference>
<dbReference type="PROSITE" id="PS51918">
    <property type="entry name" value="RADICAL_SAM"/>
    <property type="match status" value="1"/>
</dbReference>
<dbReference type="Gene3D" id="3.40.630.30">
    <property type="match status" value="1"/>
</dbReference>
<dbReference type="EC" id="2.3.1.-" evidence="15"/>
<comment type="pathway">
    <text evidence="1">tRNA modification; 5-methoxycarbonylmethyl-2-thiouridine-tRNA biosynthesis.</text>
</comment>
<evidence type="ECO:0000256" key="6">
    <source>
        <dbReference type="ARBA" id="ARBA00022679"/>
    </source>
</evidence>
<dbReference type="NCBIfam" id="TIGR01211">
    <property type="entry name" value="ELP3"/>
    <property type="match status" value="1"/>
</dbReference>
<evidence type="ECO:0000313" key="18">
    <source>
        <dbReference type="EMBL" id="CAL5970562.1"/>
    </source>
</evidence>
<evidence type="ECO:0000256" key="10">
    <source>
        <dbReference type="ARBA" id="ARBA00022884"/>
    </source>
</evidence>
<keyword evidence="7 15" id="KW-0949">S-adenosyl-L-methionine</keyword>
<comment type="cofactor">
    <cofactor evidence="15">
        <name>[4Fe-4S] cluster</name>
        <dbReference type="ChEBI" id="CHEBI:49883"/>
    </cofactor>
    <text evidence="15">Binds 1 [4Fe-4S] cluster. The cluster is coordinated with 3 cysteines and an exchangeable S-adenosyl-L-methionine.</text>
</comment>
<keyword evidence="6 15" id="KW-0808">Transferase</keyword>
<evidence type="ECO:0000256" key="8">
    <source>
        <dbReference type="ARBA" id="ARBA00022694"/>
    </source>
</evidence>
<keyword evidence="8 15" id="KW-0819">tRNA processing</keyword>
<comment type="catalytic activity">
    <reaction evidence="14">
        <text>uridine(34) in tRNA + acetyl-CoA + S-adenosyl-L-methionine + H2O = 5-(carboxymethyl)uridine(34) in tRNA + 5'-deoxyadenosine + L-methionine + CoA + 2 H(+)</text>
        <dbReference type="Rhea" id="RHEA:61020"/>
        <dbReference type="Rhea" id="RHEA-COMP:10407"/>
        <dbReference type="Rhea" id="RHEA-COMP:11727"/>
        <dbReference type="ChEBI" id="CHEBI:15377"/>
        <dbReference type="ChEBI" id="CHEBI:15378"/>
        <dbReference type="ChEBI" id="CHEBI:17319"/>
        <dbReference type="ChEBI" id="CHEBI:57287"/>
        <dbReference type="ChEBI" id="CHEBI:57288"/>
        <dbReference type="ChEBI" id="CHEBI:57844"/>
        <dbReference type="ChEBI" id="CHEBI:59789"/>
        <dbReference type="ChEBI" id="CHEBI:65315"/>
        <dbReference type="ChEBI" id="CHEBI:74882"/>
        <dbReference type="EC" id="2.3.1.311"/>
    </reaction>
    <physiologicalReaction direction="left-to-right" evidence="14">
        <dbReference type="Rhea" id="RHEA:61021"/>
    </physiologicalReaction>
</comment>
<keyword evidence="13 15" id="KW-0012">Acyltransferase</keyword>
<evidence type="ECO:0000259" key="16">
    <source>
        <dbReference type="PROSITE" id="PS51186"/>
    </source>
</evidence>
<sequence length="555" mass="62329">MPDALEQIASELMSHFQKSGQLTQQICISTISRVAKIFSLSSMPQLSQLLPLLPPSAKKLLVKKPVRSASGVQVLAVMCRPHRCPHQVKTGKNCTYCGGGADSDFNYSSQSYTGYEPTSMRAIRARYDPIEQTKVRLNQLRELGHDSGKYEVVLMGGTFMSLPQEYRESFICGILQGITGHVSTDLSEQIQFAARSSCKMVALTLETRPDYCEPRHLAQMLRYGTTRLEIGVQSVYQDVIAAVNRGHTIRSVVRCFGQSRDAGFKMIAHMMPNLVHTSVNRDLWGFRELFESLKFRPDGLKVYPTLVIRGTELYEQWRQEKYTRNYPHHTLINLLADILSIIPPYVRIYRIMRDIPLPLITSGVEAANLRELALAELTRRGQFSMEIRQREAGISQATSEEIERKTGLDRGFTDFKTHKLEVVRRDYAAGGSVETFISAEQPGGVGCHPPILVGLLRLRQMPLGKRKGGSIRKELQGRVSIIREVHVYGSAVGVNERGFGEQHRGIGRLLVEEACQVAKNEHHSAKLVVISGVGTREYYQKLGFVLDGVYMSKML</sequence>
<dbReference type="InterPro" id="IPR016181">
    <property type="entry name" value="Acyl_CoA_acyltransferase"/>
</dbReference>
<keyword evidence="12 15" id="KW-0411">Iron-sulfur</keyword>
<keyword evidence="11" id="KW-0408">Iron</keyword>
<evidence type="ECO:0000256" key="12">
    <source>
        <dbReference type="ARBA" id="ARBA00023014"/>
    </source>
</evidence>
<evidence type="ECO:0000256" key="15">
    <source>
        <dbReference type="PIRNR" id="PIRNR005669"/>
    </source>
</evidence>
<dbReference type="PROSITE" id="PS51186">
    <property type="entry name" value="GNAT"/>
    <property type="match status" value="1"/>
</dbReference>
<evidence type="ECO:0000256" key="2">
    <source>
        <dbReference type="ARBA" id="ARBA00005494"/>
    </source>
</evidence>
<keyword evidence="4" id="KW-0004">4Fe-4S</keyword>
<evidence type="ECO:0000256" key="7">
    <source>
        <dbReference type="ARBA" id="ARBA00022691"/>
    </source>
</evidence>
<dbReference type="Pfam" id="PF04055">
    <property type="entry name" value="Radical_SAM"/>
    <property type="match status" value="1"/>
</dbReference>
<protein>
    <recommendedName>
        <fullName evidence="3 15">Elongator complex protein 3</fullName>
        <ecNumber evidence="15">2.3.1.-</ecNumber>
    </recommendedName>
</protein>
<feature type="domain" description="Radical SAM core" evidence="17">
    <location>
        <begin position="68"/>
        <end position="358"/>
    </location>
</feature>
<name>A0ABP1GEK5_9EUKA</name>
<dbReference type="SUPFAM" id="SSF102114">
    <property type="entry name" value="Radical SAM enzymes"/>
    <property type="match status" value="1"/>
</dbReference>
<dbReference type="InterPro" id="IPR032432">
    <property type="entry name" value="Radical_SAM_C"/>
</dbReference>
<evidence type="ECO:0000259" key="17">
    <source>
        <dbReference type="PROSITE" id="PS51918"/>
    </source>
</evidence>
<evidence type="ECO:0000313" key="19">
    <source>
        <dbReference type="Proteomes" id="UP001642409"/>
    </source>
</evidence>
<dbReference type="InterPro" id="IPR039661">
    <property type="entry name" value="ELP3"/>
</dbReference>
<dbReference type="InterPro" id="IPR007197">
    <property type="entry name" value="rSAM"/>
</dbReference>
<keyword evidence="10" id="KW-0694">RNA-binding</keyword>
<dbReference type="EMBL" id="CAXDID020000001">
    <property type="protein sequence ID" value="CAL5970562.1"/>
    <property type="molecule type" value="Genomic_DNA"/>
</dbReference>
<evidence type="ECO:0000256" key="13">
    <source>
        <dbReference type="ARBA" id="ARBA00023315"/>
    </source>
</evidence>
<dbReference type="PIRSF" id="PIRSF005669">
    <property type="entry name" value="Hist_AcTrfase_ELP3"/>
    <property type="match status" value="1"/>
</dbReference>
<gene>
    <name evidence="18" type="ORF">HINF_LOCUS502</name>
</gene>